<reference evidence="2 3" key="1">
    <citation type="submission" date="2020-11" db="EMBL/GenBank/DDBJ databases">
        <title>Pseudonocardia abyssalis sp. nov. and Pseudonocardia oceani sp. nov., description and phylogenomic analysis of two novel actinomycetes isolated from the deep Southern Ocean.</title>
        <authorList>
            <person name="Parra J."/>
        </authorList>
    </citation>
    <scope>NUCLEOTIDE SEQUENCE [LARGE SCALE GENOMIC DNA]</scope>
    <source>
        <strain evidence="2 3">KRD-168</strain>
    </source>
</reference>
<proteinExistence type="predicted"/>
<feature type="compositionally biased region" description="Low complexity" evidence="1">
    <location>
        <begin position="250"/>
        <end position="265"/>
    </location>
</feature>
<feature type="region of interest" description="Disordered" evidence="1">
    <location>
        <begin position="248"/>
        <end position="284"/>
    </location>
</feature>
<dbReference type="Proteomes" id="UP000694287">
    <property type="component" value="Unassembled WGS sequence"/>
</dbReference>
<dbReference type="Pfam" id="PF05762">
    <property type="entry name" value="VWA_CoxE"/>
    <property type="match status" value="1"/>
</dbReference>
<sequence length="603" mass="61409">MSAHLITDPTTDPDTPAVAVTDPAWLVLSAAMTDEVPVIADRDDLLVTIAPGAGRGAPACFLPTLARIEVNGHHLGGVDPATVTPHRLGDRARYGPAWGLLVHECAHAAHSVWEPPPGAPPGAAAAAEELEESRIEAVQVARRPDDRRWLRASATHLILDESGLTDPTRTLGVSRADAGRAAALLLARVDAGILNPDEVESVARVVTDVLGEDTLATLREIWTAAHATPDDDAEAMIDLGRRWCDALGVDPDAGTDTAPGTPDGAPGTGDGTGPAVGPSPMSGAISDALRRIDAAVAYEPVPGAADGTPATSSAPATGPAGDPAAGAAAARVFGPATDDGTGAATTGAPGGGARDVIAGTRAPTADERRAARQVGRVLDTAGVRDRVATRTTSAMPPGRLRMRGALAADAQRAAGAMPTAEPFTRTTRRAVPTPPLRLGIACDVSSSMREFARPVTSAAWILANAAAHTRVPATTATVAFGEAVHAITRPGAVPDRVTRFRAPDGYEVIDEAIAALDGALGLASPGAARLLVVVSDGIFCPTPRAAAQARVDRLRAAGCGVLWLAPRGPVEPLNGATVLPLTDPATTAREIARAATAALRATR</sequence>
<evidence type="ECO:0000313" key="2">
    <source>
        <dbReference type="EMBL" id="MBW0138434.1"/>
    </source>
</evidence>
<organism evidence="2 3">
    <name type="scientific">Pseudonocardia abyssalis</name>
    <dbReference type="NCBI Taxonomy" id="2792008"/>
    <lineage>
        <taxon>Bacteria</taxon>
        <taxon>Bacillati</taxon>
        <taxon>Actinomycetota</taxon>
        <taxon>Actinomycetes</taxon>
        <taxon>Pseudonocardiales</taxon>
        <taxon>Pseudonocardiaceae</taxon>
        <taxon>Pseudonocardia</taxon>
    </lineage>
</organism>
<accession>A0ABS6V337</accession>
<dbReference type="RefSeq" id="WP_218606189.1">
    <property type="nucleotide sequence ID" value="NZ_JADQDJ010000535.1"/>
</dbReference>
<gene>
    <name evidence="2" type="ORF">I4I81_29835</name>
</gene>
<comment type="caution">
    <text evidence="2">The sequence shown here is derived from an EMBL/GenBank/DDBJ whole genome shotgun (WGS) entry which is preliminary data.</text>
</comment>
<evidence type="ECO:0000313" key="3">
    <source>
        <dbReference type="Proteomes" id="UP000694287"/>
    </source>
</evidence>
<feature type="region of interest" description="Disordered" evidence="1">
    <location>
        <begin position="303"/>
        <end position="371"/>
    </location>
</feature>
<dbReference type="InterPro" id="IPR008912">
    <property type="entry name" value="Uncharacterised_CoxE"/>
</dbReference>
<evidence type="ECO:0000256" key="1">
    <source>
        <dbReference type="SAM" id="MobiDB-lite"/>
    </source>
</evidence>
<feature type="compositionally biased region" description="Low complexity" evidence="1">
    <location>
        <begin position="303"/>
        <end position="347"/>
    </location>
</feature>
<dbReference type="EMBL" id="JADQDK010000001">
    <property type="protein sequence ID" value="MBW0138434.1"/>
    <property type="molecule type" value="Genomic_DNA"/>
</dbReference>
<keyword evidence="3" id="KW-1185">Reference proteome</keyword>
<name>A0ABS6V337_9PSEU</name>
<protein>
    <submittedName>
        <fullName evidence="2">VWA domain-containing protein</fullName>
    </submittedName>
</protein>